<dbReference type="PROSITE" id="PS00652">
    <property type="entry name" value="TNFR_NGFR_1"/>
    <property type="match status" value="1"/>
</dbReference>
<dbReference type="Pfam" id="PF00020">
    <property type="entry name" value="TNFR_c6"/>
    <property type="match status" value="3"/>
</dbReference>
<feature type="disulfide bond" evidence="5">
    <location>
        <begin position="145"/>
        <end position="158"/>
    </location>
</feature>
<dbReference type="GO" id="GO:0097191">
    <property type="term" value="P:extrinsic apoptotic signaling pathway"/>
    <property type="evidence" value="ECO:0007669"/>
    <property type="project" value="TreeGrafter"/>
</dbReference>
<dbReference type="InterPro" id="IPR051670">
    <property type="entry name" value="TNF_chemokine_rcpt-like"/>
</dbReference>
<dbReference type="CDD" id="cd00185">
    <property type="entry name" value="TNFRSF"/>
    <property type="match status" value="1"/>
</dbReference>
<feature type="domain" description="TNFR-Cys" evidence="8">
    <location>
        <begin position="256"/>
        <end position="294"/>
    </location>
</feature>
<feature type="repeat" description="TNFR-Cys" evidence="5">
    <location>
        <begin position="256"/>
        <end position="294"/>
    </location>
</feature>
<evidence type="ECO:0000256" key="6">
    <source>
        <dbReference type="SAM" id="MobiDB-lite"/>
    </source>
</evidence>
<dbReference type="GO" id="GO:0150079">
    <property type="term" value="P:negative regulation of neuroinflammatory response"/>
    <property type="evidence" value="ECO:0007669"/>
    <property type="project" value="TreeGrafter"/>
</dbReference>
<dbReference type="GeneTree" id="ENSGT00940000166932"/>
<keyword evidence="1" id="KW-0732">Signal</keyword>
<evidence type="ECO:0000256" key="3">
    <source>
        <dbReference type="ARBA" id="ARBA00023157"/>
    </source>
</evidence>
<feature type="repeat" description="TNFR-Cys" evidence="5">
    <location>
        <begin position="168"/>
        <end position="210"/>
    </location>
</feature>
<feature type="compositionally biased region" description="Polar residues" evidence="6">
    <location>
        <begin position="561"/>
        <end position="584"/>
    </location>
</feature>
<feature type="compositionally biased region" description="Low complexity" evidence="6">
    <location>
        <begin position="502"/>
        <end position="517"/>
    </location>
</feature>
<feature type="compositionally biased region" description="Low complexity" evidence="6">
    <location>
        <begin position="308"/>
        <end position="321"/>
    </location>
</feature>
<feature type="domain" description="TNFR-Cys" evidence="8">
    <location>
        <begin position="211"/>
        <end position="254"/>
    </location>
</feature>
<feature type="disulfide bond" evidence="5">
    <location>
        <begin position="236"/>
        <end position="254"/>
    </location>
</feature>
<dbReference type="GO" id="GO:0031643">
    <property type="term" value="P:positive regulation of myelination"/>
    <property type="evidence" value="ECO:0007669"/>
    <property type="project" value="TreeGrafter"/>
</dbReference>
<dbReference type="SUPFAM" id="SSF57586">
    <property type="entry name" value="TNF receptor-like"/>
    <property type="match status" value="2"/>
</dbReference>
<feature type="repeat" description="TNFR-Cys" evidence="5">
    <location>
        <begin position="128"/>
        <end position="166"/>
    </location>
</feature>
<evidence type="ECO:0000256" key="2">
    <source>
        <dbReference type="ARBA" id="ARBA00022737"/>
    </source>
</evidence>
<feature type="disulfide bond" evidence="5">
    <location>
        <begin position="169"/>
        <end position="184"/>
    </location>
</feature>
<feature type="disulfide bond" evidence="5">
    <location>
        <begin position="257"/>
        <end position="272"/>
    </location>
</feature>
<feature type="region of interest" description="Disordered" evidence="6">
    <location>
        <begin position="436"/>
        <end position="518"/>
    </location>
</feature>
<dbReference type="PANTHER" id="PTHR47386:SF1">
    <property type="entry name" value="TUMOR NECROSIS FACTOR RECEPTOR SUPERFAMILY MEMBER 1B"/>
    <property type="match status" value="1"/>
</dbReference>
<feature type="region of interest" description="Disordered" evidence="6">
    <location>
        <begin position="300"/>
        <end position="351"/>
    </location>
</feature>
<proteinExistence type="predicted"/>
<feature type="transmembrane region" description="Helical" evidence="7">
    <location>
        <begin position="359"/>
        <end position="384"/>
    </location>
</feature>
<evidence type="ECO:0000256" key="1">
    <source>
        <dbReference type="ARBA" id="ARBA00022729"/>
    </source>
</evidence>
<dbReference type="PANTHER" id="PTHR47386">
    <property type="entry name" value="TUMOR NECROSIS FACTOR RECEPTOR SUPERFAMILY MEMBER 1B"/>
    <property type="match status" value="1"/>
</dbReference>
<evidence type="ECO:0000313" key="9">
    <source>
        <dbReference type="Ensembl" id="ENSSPAP00000009517.1"/>
    </source>
</evidence>
<feature type="region of interest" description="Disordered" evidence="6">
    <location>
        <begin position="557"/>
        <end position="584"/>
    </location>
</feature>
<protein>
    <submittedName>
        <fullName evidence="9">TNF receptor superfamily member 1B</fullName>
    </submittedName>
</protein>
<feature type="compositionally biased region" description="Polar residues" evidence="6">
    <location>
        <begin position="330"/>
        <end position="351"/>
    </location>
</feature>
<dbReference type="GO" id="GO:0042129">
    <property type="term" value="P:regulation of T cell proliferation"/>
    <property type="evidence" value="ECO:0007669"/>
    <property type="project" value="TreeGrafter"/>
</dbReference>
<evidence type="ECO:0000256" key="4">
    <source>
        <dbReference type="ARBA" id="ARBA00023180"/>
    </source>
</evidence>
<reference evidence="9" key="1">
    <citation type="submission" date="2023-09" db="UniProtKB">
        <authorList>
            <consortium name="Ensembl"/>
        </authorList>
    </citation>
    <scope>IDENTIFICATION</scope>
</reference>
<name>A0A3B5A751_9TELE</name>
<accession>A0A3B5A751</accession>
<sequence>MLYGGFFVPHMYSRDLMCLCGSGSCLYPKPAPANLIMVFHIRSVNVSYSQLVSFLQILDSVQGNSSCLQTLDPPLENEQYSAHAGCSILSSIICFKEAMKDVLVLLVLLHAQTIKVCSQPYQADSDGNCRNKTTEYLHDGLNLCCRKCPPGQRLTEECTATSDSVCQPCNTGQYMEAWNYAPNCFTCAKCRPHKGLKNSQECSTTTRSICACQSGKFCIMGFDDPHCTECRQYKSCQAGYGVSTPGTVNSDVKCESCPSGTFSNSASYTDRCRPHTSCYGRVVQKGTSVSDTVCDQQTSTKQPEPVLTTTSTTTSTAAEESTAPRRLQDSTESVSASTSEGDFSSATKSLQPTAESGRALAAVIAGVTGFLVLLIVLVLVFLCIQIRKKGNARLHPKVDANGNCESADKISQSYLGESQVTSFTAEAPEQQCLLEKGEASSDHSQSSSNTETLTGTDGYSSHESIGPLQPTLALDSPPSVLSEPQTLVSNVEPVLPPPSVPTQPSSQPTSPQIVSPVTTSPQFNVNITLHIGNGSCGPPSFLPTDLMQADCRLPFGEEESFSTPQQEAGKQSVMSVQESESYSI</sequence>
<evidence type="ECO:0000256" key="5">
    <source>
        <dbReference type="PROSITE-ProRule" id="PRU00206"/>
    </source>
</evidence>
<feature type="disulfide bond" evidence="5">
    <location>
        <begin position="148"/>
        <end position="166"/>
    </location>
</feature>
<keyword evidence="7" id="KW-1133">Transmembrane helix</keyword>
<feature type="repeat" description="TNFR-Cys" evidence="5">
    <location>
        <begin position="211"/>
        <end position="254"/>
    </location>
</feature>
<dbReference type="PROSITE" id="PS50050">
    <property type="entry name" value="TNFR_NGFR_2"/>
    <property type="match status" value="4"/>
</dbReference>
<dbReference type="GO" id="GO:0043120">
    <property type="term" value="F:tumor necrosis factor binding"/>
    <property type="evidence" value="ECO:0007669"/>
    <property type="project" value="TreeGrafter"/>
</dbReference>
<evidence type="ECO:0000256" key="7">
    <source>
        <dbReference type="SAM" id="Phobius"/>
    </source>
</evidence>
<dbReference type="GO" id="GO:0008630">
    <property type="term" value="P:intrinsic apoptotic signaling pathway in response to DNA damage"/>
    <property type="evidence" value="ECO:0007669"/>
    <property type="project" value="TreeGrafter"/>
</dbReference>
<feature type="domain" description="TNFR-Cys" evidence="8">
    <location>
        <begin position="168"/>
        <end position="210"/>
    </location>
</feature>
<dbReference type="InterPro" id="IPR001368">
    <property type="entry name" value="TNFR/NGFR_Cys_rich_reg"/>
</dbReference>
<feature type="compositionally biased region" description="Polar residues" evidence="6">
    <location>
        <begin position="442"/>
        <end position="463"/>
    </location>
</feature>
<keyword evidence="4" id="KW-0325">Glycoprotein</keyword>
<dbReference type="GO" id="GO:0005031">
    <property type="term" value="F:tumor necrosis factor receptor activity"/>
    <property type="evidence" value="ECO:0007669"/>
    <property type="project" value="TreeGrafter"/>
</dbReference>
<feature type="domain" description="TNFR-Cys" evidence="8">
    <location>
        <begin position="128"/>
        <end position="166"/>
    </location>
</feature>
<organism evidence="9">
    <name type="scientific">Stegastes partitus</name>
    <name type="common">bicolor damselfish</name>
    <dbReference type="NCBI Taxonomy" id="144197"/>
    <lineage>
        <taxon>Eukaryota</taxon>
        <taxon>Metazoa</taxon>
        <taxon>Chordata</taxon>
        <taxon>Craniata</taxon>
        <taxon>Vertebrata</taxon>
        <taxon>Euteleostomi</taxon>
        <taxon>Actinopterygii</taxon>
        <taxon>Neopterygii</taxon>
        <taxon>Teleostei</taxon>
        <taxon>Neoteleostei</taxon>
        <taxon>Acanthomorphata</taxon>
        <taxon>Ovalentaria</taxon>
        <taxon>Pomacentridae</taxon>
        <taxon>Stegastes</taxon>
    </lineage>
</organism>
<keyword evidence="2" id="KW-0677">Repeat</keyword>
<keyword evidence="7" id="KW-0472">Membrane</keyword>
<dbReference type="Gene3D" id="2.10.50.10">
    <property type="entry name" value="Tumor Necrosis Factor Receptor, subunit A, domain 2"/>
    <property type="match status" value="3"/>
</dbReference>
<dbReference type="CDD" id="cd15835">
    <property type="entry name" value="TNFRSF1B_teleost"/>
    <property type="match status" value="1"/>
</dbReference>
<dbReference type="GO" id="GO:0048714">
    <property type="term" value="P:positive regulation of oligodendrocyte differentiation"/>
    <property type="evidence" value="ECO:0007669"/>
    <property type="project" value="TreeGrafter"/>
</dbReference>
<keyword evidence="3 5" id="KW-1015">Disulfide bond</keyword>
<dbReference type="GO" id="GO:0002724">
    <property type="term" value="P:regulation of T cell cytokine production"/>
    <property type="evidence" value="ECO:0007669"/>
    <property type="project" value="TreeGrafter"/>
</dbReference>
<dbReference type="SMART" id="SM00208">
    <property type="entry name" value="TNFR"/>
    <property type="match status" value="4"/>
</dbReference>
<evidence type="ECO:0000259" key="8">
    <source>
        <dbReference type="PROSITE" id="PS50050"/>
    </source>
</evidence>
<feature type="disulfide bond" evidence="5">
    <location>
        <begin position="129"/>
        <end position="144"/>
    </location>
</feature>
<dbReference type="GO" id="GO:0051044">
    <property type="term" value="P:positive regulation of membrane protein ectodomain proteolysis"/>
    <property type="evidence" value="ECO:0007669"/>
    <property type="project" value="TreeGrafter"/>
</dbReference>
<feature type="disulfide bond" evidence="5">
    <location>
        <begin position="212"/>
        <end position="227"/>
    </location>
</feature>
<dbReference type="AlphaFoldDB" id="A0A3B5A751"/>
<keyword evidence="7" id="KW-0812">Transmembrane</keyword>
<comment type="caution">
    <text evidence="5">Lacks conserved residue(s) required for the propagation of feature annotation.</text>
</comment>
<dbReference type="Ensembl" id="ENSSPAT00000009686.1">
    <property type="protein sequence ID" value="ENSSPAP00000009517.1"/>
    <property type="gene ID" value="ENSSPAG00000007253.1"/>
</dbReference>